<sequence length="858" mass="98590">MPPTTTGDGSNGQTPVQWQRVLKHYLSQILFGCKNPKCTTPTCRTYNERSSMKPFRPPTELTARALAYYLTSLDSPTQGLCPHALERPSDNLEIDVQQRRGRKDPKSLGQNLFDTEAIYRSLYAEGPIEQSADGSQLDLDMFPDFVLGLRNGTTMKALYADRSPRIVFTCLWSTLEPLFRSPPVPSQNSDPDLHCADPAYPSEKEAAHVIFLCFGAMRAWALRGRNEHPTSTRISEYHWEREAASRLADRLLRGIGARTFYEYRLSSKLKQGQLMEIVIDKLVEADMINIKHSREWIEEECLIPHAFDLLWANAIKDWDGKGTVQRWTKLGVLLQLVKGLYTHVDQLEYDQDWFEIPELEAGIDPVQEAADFLEHEDSLQPDTVHLFDYPFVFGEKTRVRYFRLLNATLMDRDFARRKETRDLKDRMESFGARRDDWATRSLEVTLQKSLVLHVPRHNILEATFAQLRGYEKRLFLKPLKTAFVGELALDTGGVTPEFFNTVLRAAFQPAEGMFTNDPLYFQPASRQPAWKFELLGLILSLAVYNGIPLPFTFPLAFYHNLLIESSSISPYPDDPRFIEDGWPGQARSFTQLLSFTPSQVASAELHYCFPFRAYGEHVEVDMKAFSEGKHSWPARGKLWPADCDSERAEGQEGIWGKMWPEGKALPPLSSPAWRQPLSTESNEEIPLVTYENRRQFVKDYIFWLTAKSVAPQLSAFRRGFRTCLHPKALRLLTPKILKQYVEGEENVDVEKLKRITIYNDKTFDSGHPTVQDFWSIVEGYDMEDRRRLFKFVTAFERVPMTGMDAVVFEIAYSPYPDRLPISRTCIGRLELPAYKSKEELKEKLDMAIREGNEGFGFI</sequence>
<dbReference type="Proteomes" id="UP000800097">
    <property type="component" value="Unassembled WGS sequence"/>
</dbReference>
<dbReference type="EC" id="2.3.2.26" evidence="2"/>
<dbReference type="Gene3D" id="3.90.1750.10">
    <property type="entry name" value="Hect, E3 ligase catalytic domains"/>
    <property type="match status" value="2"/>
</dbReference>
<feature type="active site" description="Glycyl thioester intermediate" evidence="5">
    <location>
        <position position="825"/>
    </location>
</feature>
<keyword evidence="8" id="KW-1185">Reference proteome</keyword>
<dbReference type="EMBL" id="ML986492">
    <property type="protein sequence ID" value="KAF2276683.1"/>
    <property type="molecule type" value="Genomic_DNA"/>
</dbReference>
<proteinExistence type="predicted"/>
<dbReference type="GO" id="GO:0000209">
    <property type="term" value="P:protein polyubiquitination"/>
    <property type="evidence" value="ECO:0007669"/>
    <property type="project" value="InterPro"/>
</dbReference>
<organism evidence="7 8">
    <name type="scientific">Westerdykella ornata</name>
    <dbReference type="NCBI Taxonomy" id="318751"/>
    <lineage>
        <taxon>Eukaryota</taxon>
        <taxon>Fungi</taxon>
        <taxon>Dikarya</taxon>
        <taxon>Ascomycota</taxon>
        <taxon>Pezizomycotina</taxon>
        <taxon>Dothideomycetes</taxon>
        <taxon>Pleosporomycetidae</taxon>
        <taxon>Pleosporales</taxon>
        <taxon>Sporormiaceae</taxon>
        <taxon>Westerdykella</taxon>
    </lineage>
</organism>
<dbReference type="RefSeq" id="XP_033654222.1">
    <property type="nucleotide sequence ID" value="XM_033801555.1"/>
</dbReference>
<dbReference type="Gene3D" id="3.30.2160.10">
    <property type="entry name" value="Hect, E3 ligase catalytic domain"/>
    <property type="match status" value="2"/>
</dbReference>
<dbReference type="AlphaFoldDB" id="A0A6A6JKP4"/>
<evidence type="ECO:0000256" key="5">
    <source>
        <dbReference type="PROSITE-ProRule" id="PRU00104"/>
    </source>
</evidence>
<protein>
    <recommendedName>
        <fullName evidence="2">HECT-type E3 ubiquitin transferase</fullName>
        <ecNumber evidence="2">2.3.2.26</ecNumber>
    </recommendedName>
</protein>
<dbReference type="Gene3D" id="6.10.130.10">
    <property type="entry name" value="Ubiquitin-protein ligase E3A, N-terminal zinc-binding domain (AZUL)"/>
    <property type="match status" value="1"/>
</dbReference>
<keyword evidence="3" id="KW-0808">Transferase</keyword>
<accession>A0A6A6JKP4</accession>
<dbReference type="GeneID" id="54554730"/>
<gene>
    <name evidence="7" type="ORF">EI97DRAFT_466830</name>
</gene>
<dbReference type="InterPro" id="IPR035983">
    <property type="entry name" value="Hect_E3_ubiquitin_ligase"/>
</dbReference>
<evidence type="ECO:0000313" key="8">
    <source>
        <dbReference type="Proteomes" id="UP000800097"/>
    </source>
</evidence>
<dbReference type="Pfam" id="PF00632">
    <property type="entry name" value="HECT"/>
    <property type="match status" value="1"/>
</dbReference>
<dbReference type="InterPro" id="IPR042556">
    <property type="entry name" value="AZUL_sf"/>
</dbReference>
<name>A0A6A6JKP4_WESOR</name>
<evidence type="ECO:0000259" key="6">
    <source>
        <dbReference type="PROSITE" id="PS50237"/>
    </source>
</evidence>
<comment type="catalytic activity">
    <reaction evidence="1">
        <text>S-ubiquitinyl-[E2 ubiquitin-conjugating enzyme]-L-cysteine + [acceptor protein]-L-lysine = [E2 ubiquitin-conjugating enzyme]-L-cysteine + N(6)-ubiquitinyl-[acceptor protein]-L-lysine.</text>
        <dbReference type="EC" id="2.3.2.26"/>
    </reaction>
</comment>
<dbReference type="PANTHER" id="PTHR45700">
    <property type="entry name" value="UBIQUITIN-PROTEIN LIGASE E3C"/>
    <property type="match status" value="1"/>
</dbReference>
<evidence type="ECO:0000313" key="7">
    <source>
        <dbReference type="EMBL" id="KAF2276683.1"/>
    </source>
</evidence>
<evidence type="ECO:0000256" key="2">
    <source>
        <dbReference type="ARBA" id="ARBA00012485"/>
    </source>
</evidence>
<reference evidence="7" key="1">
    <citation type="journal article" date="2020" name="Stud. Mycol.">
        <title>101 Dothideomycetes genomes: a test case for predicting lifestyles and emergence of pathogens.</title>
        <authorList>
            <person name="Haridas S."/>
            <person name="Albert R."/>
            <person name="Binder M."/>
            <person name="Bloem J."/>
            <person name="Labutti K."/>
            <person name="Salamov A."/>
            <person name="Andreopoulos B."/>
            <person name="Baker S."/>
            <person name="Barry K."/>
            <person name="Bills G."/>
            <person name="Bluhm B."/>
            <person name="Cannon C."/>
            <person name="Castanera R."/>
            <person name="Culley D."/>
            <person name="Daum C."/>
            <person name="Ezra D."/>
            <person name="Gonzalez J."/>
            <person name="Henrissat B."/>
            <person name="Kuo A."/>
            <person name="Liang C."/>
            <person name="Lipzen A."/>
            <person name="Lutzoni F."/>
            <person name="Magnuson J."/>
            <person name="Mondo S."/>
            <person name="Nolan M."/>
            <person name="Ohm R."/>
            <person name="Pangilinan J."/>
            <person name="Park H.-J."/>
            <person name="Ramirez L."/>
            <person name="Alfaro M."/>
            <person name="Sun H."/>
            <person name="Tritt A."/>
            <person name="Yoshinaga Y."/>
            <person name="Zwiers L.-H."/>
            <person name="Turgeon B."/>
            <person name="Goodwin S."/>
            <person name="Spatafora J."/>
            <person name="Crous P."/>
            <person name="Grigoriev I."/>
        </authorList>
    </citation>
    <scope>NUCLEOTIDE SEQUENCE</scope>
    <source>
        <strain evidence="7">CBS 379.55</strain>
    </source>
</reference>
<evidence type="ECO:0000256" key="1">
    <source>
        <dbReference type="ARBA" id="ARBA00000885"/>
    </source>
</evidence>
<dbReference type="Pfam" id="PF16558">
    <property type="entry name" value="AZUL"/>
    <property type="match status" value="1"/>
</dbReference>
<evidence type="ECO:0000256" key="4">
    <source>
        <dbReference type="ARBA" id="ARBA00022786"/>
    </source>
</evidence>
<dbReference type="InterPro" id="IPR032353">
    <property type="entry name" value="AZUL"/>
</dbReference>
<dbReference type="Gene3D" id="3.30.2410.10">
    <property type="entry name" value="Hect, E3 ligase catalytic domain"/>
    <property type="match status" value="1"/>
</dbReference>
<dbReference type="PROSITE" id="PS50237">
    <property type="entry name" value="HECT"/>
    <property type="match status" value="1"/>
</dbReference>
<dbReference type="InterPro" id="IPR000569">
    <property type="entry name" value="HECT_dom"/>
</dbReference>
<dbReference type="SMART" id="SM00119">
    <property type="entry name" value="HECTc"/>
    <property type="match status" value="1"/>
</dbReference>
<keyword evidence="4 5" id="KW-0833">Ubl conjugation pathway</keyword>
<evidence type="ECO:0000256" key="3">
    <source>
        <dbReference type="ARBA" id="ARBA00022679"/>
    </source>
</evidence>
<feature type="domain" description="HECT" evidence="6">
    <location>
        <begin position="471"/>
        <end position="858"/>
    </location>
</feature>
<dbReference type="GO" id="GO:0061630">
    <property type="term" value="F:ubiquitin protein ligase activity"/>
    <property type="evidence" value="ECO:0007669"/>
    <property type="project" value="UniProtKB-EC"/>
</dbReference>
<dbReference type="SUPFAM" id="SSF56204">
    <property type="entry name" value="Hect, E3 ligase catalytic domain"/>
    <property type="match status" value="1"/>
</dbReference>
<dbReference type="OrthoDB" id="5981550at2759"/>
<dbReference type="InterPro" id="IPR044611">
    <property type="entry name" value="E3A/B/C-like"/>
</dbReference>